<evidence type="ECO:0000256" key="2">
    <source>
        <dbReference type="SAM" id="MobiDB-lite"/>
    </source>
</evidence>
<feature type="compositionally biased region" description="Basic and acidic residues" evidence="2">
    <location>
        <begin position="300"/>
        <end position="316"/>
    </location>
</feature>
<evidence type="ECO:0000256" key="1">
    <source>
        <dbReference type="SAM" id="Coils"/>
    </source>
</evidence>
<proteinExistence type="predicted"/>
<dbReference type="InterPro" id="IPR007321">
    <property type="entry name" value="Transposase_28"/>
</dbReference>
<dbReference type="Proteomes" id="UP001187192">
    <property type="component" value="Unassembled WGS sequence"/>
</dbReference>
<feature type="compositionally biased region" description="Polar residues" evidence="2">
    <location>
        <begin position="332"/>
        <end position="351"/>
    </location>
</feature>
<keyword evidence="5" id="KW-1185">Reference proteome</keyword>
<dbReference type="AlphaFoldDB" id="A0AA88DJZ4"/>
<protein>
    <recommendedName>
        <fullName evidence="3">Transposase (putative) gypsy type domain-containing protein</fullName>
    </recommendedName>
</protein>
<dbReference type="Pfam" id="PF04195">
    <property type="entry name" value="Transposase_28"/>
    <property type="match status" value="1"/>
</dbReference>
<feature type="region of interest" description="Disordered" evidence="2">
    <location>
        <begin position="663"/>
        <end position="688"/>
    </location>
</feature>
<gene>
    <name evidence="4" type="ORF">TIFTF001_022367</name>
</gene>
<keyword evidence="1" id="KW-0175">Coiled coil</keyword>
<sequence length="743" mass="82983">MVELAGGHLVYSVDYFTSAVTPRYLAAHRREFQIPAEVELRVPGENDLPSRPPPGYITLSAEYFRAGLRLPFHLFLRRVLTRLNVVPAQLNANAFRIMISCFILWAKNYVAELPFGAFQNLYRMKSAPSSTGFYYFQGFKGTFITKCPDSDKQFKHLWFYAGCRWLHGHLARNDLPRAKRVPLVFRRGYTWTRAPHIPERTADMVEGLQNLAEDEWNQHTQLSQASLNEHGWLGFSSTFEQPRNQQQATQRVTVVQAMVRQPPPRDPSPGSWGPRVTDEDIDRVIRDLFPTWGLPIEEQMADRCGTKRPSDEERVARLQKRAAKGDRGKGTVDSSAGALQSRSTVPPTSADQALVPAGQASRVTVVHELPSSRAVERPREQRPRDSGAHRALCAKFAKGLTVEVAESSKRYDPVEAFRDLTDQLIGVSRSISFCLYLHCVFLFSGLQALSVAFLRSAVARSYANRVADDIKSAEAEARSAWSAEKKVKSAHDAAKEAEKRAEDRVRGAEDKLKAAENSALVAEVARAGMKESLRRAQDELAFIRAEHARYLAVALPAALANARAQVVEDFFGSKDFHSRLVAEYQKGMWDMKAGFRMANPSVVGVDWSFEPEESGETAAEIIVEGEVSGAARAPEEVVVLNDPDPEGAPEVPAEQPAIKMELPSPAPEVPDEEPAAGQDFTLPETDVGSWSDLTRSARSWDLIPWSENHRNLDVCKGKWVLVGLPFWVARSWDLTPWSENHRS</sequence>
<feature type="region of interest" description="Disordered" evidence="2">
    <location>
        <begin position="300"/>
        <end position="357"/>
    </location>
</feature>
<organism evidence="4 5">
    <name type="scientific">Ficus carica</name>
    <name type="common">Common fig</name>
    <dbReference type="NCBI Taxonomy" id="3494"/>
    <lineage>
        <taxon>Eukaryota</taxon>
        <taxon>Viridiplantae</taxon>
        <taxon>Streptophyta</taxon>
        <taxon>Embryophyta</taxon>
        <taxon>Tracheophyta</taxon>
        <taxon>Spermatophyta</taxon>
        <taxon>Magnoliopsida</taxon>
        <taxon>eudicotyledons</taxon>
        <taxon>Gunneridae</taxon>
        <taxon>Pentapetalae</taxon>
        <taxon>rosids</taxon>
        <taxon>fabids</taxon>
        <taxon>Rosales</taxon>
        <taxon>Moraceae</taxon>
        <taxon>Ficeae</taxon>
        <taxon>Ficus</taxon>
    </lineage>
</organism>
<feature type="domain" description="Transposase (putative) gypsy type" evidence="3">
    <location>
        <begin position="60"/>
        <end position="124"/>
    </location>
</feature>
<comment type="caution">
    <text evidence="4">The sequence shown here is derived from an EMBL/GenBank/DDBJ whole genome shotgun (WGS) entry which is preliminary data.</text>
</comment>
<evidence type="ECO:0000313" key="5">
    <source>
        <dbReference type="Proteomes" id="UP001187192"/>
    </source>
</evidence>
<dbReference type="EMBL" id="BTGU01000045">
    <property type="protein sequence ID" value="GMN53229.1"/>
    <property type="molecule type" value="Genomic_DNA"/>
</dbReference>
<evidence type="ECO:0000259" key="3">
    <source>
        <dbReference type="Pfam" id="PF04195"/>
    </source>
</evidence>
<evidence type="ECO:0000313" key="4">
    <source>
        <dbReference type="EMBL" id="GMN53229.1"/>
    </source>
</evidence>
<accession>A0AA88DJZ4</accession>
<name>A0AA88DJZ4_FICCA</name>
<reference evidence="4" key="1">
    <citation type="submission" date="2023-07" db="EMBL/GenBank/DDBJ databases">
        <title>draft genome sequence of fig (Ficus carica).</title>
        <authorList>
            <person name="Takahashi T."/>
            <person name="Nishimura K."/>
        </authorList>
    </citation>
    <scope>NUCLEOTIDE SEQUENCE</scope>
</reference>
<feature type="coiled-coil region" evidence="1">
    <location>
        <begin position="491"/>
        <end position="546"/>
    </location>
</feature>